<evidence type="ECO:0000256" key="2">
    <source>
        <dbReference type="ARBA" id="ARBA00022801"/>
    </source>
</evidence>
<organism evidence="8 9">
    <name type="scientific">Rhodanobacter panaciterrae</name>
    <dbReference type="NCBI Taxonomy" id="490572"/>
    <lineage>
        <taxon>Bacteria</taxon>
        <taxon>Pseudomonadati</taxon>
        <taxon>Pseudomonadota</taxon>
        <taxon>Gammaproteobacteria</taxon>
        <taxon>Lysobacterales</taxon>
        <taxon>Rhodanobacteraceae</taxon>
        <taxon>Rhodanobacter</taxon>
    </lineage>
</organism>
<comment type="caution">
    <text evidence="8">The sequence shown here is derived from an EMBL/GenBank/DDBJ whole genome shotgun (WGS) entry which is preliminary data.</text>
</comment>
<sequence length="1355" mass="151671">MCGPMNDLRTPEPAADPGLRQLRRQLDTVSSRDFGRLLGRWRALSRRPDENKLAALIADIERSAAKRRARVAAKPAISLDESLPISARGEDIIKLIREHQVVVIAGETGSGKTTQLPKLCLAAGRGEAGMIGCTQPRRLAARSVARRVAEELGTQVGDIVGFQVRFNDQVSERSLIKFMTDGILLAETQGDPWLSAYDTIIIDEAHERSLNIDFLLGYLKQLALKRPELKIIVTSATIDTARFAEHFDGAPVVEVEGRAYPVELRWRSLDEIAARQGRSKDMQQGSAEHIAAVLDEISHDDPRGDVLIFLPGEREIRDAHLLLSRRQYRETEIMPLYARLSAGDQDRVFKPGIKRRVVLATNVAETSLTVPRIRYVIDTGTARVKRYSQRSQLERLHVEPISQAAADQRKGRCGRVGPGICYRLYDEADFASRAAFTDPELLRSSLANVILRMLALQLGDVEAFPFLEAPDPRVVADGYRRLAEISAIDDARKLTAIGRTLAKLPIDVQLARMLVEGEKLHSLRELLTIVSFLSIQDPRERPSDARQQADAAHAVFTDPKSDFVGVLNLWRAYHDAHEELTQSKLRDWCSRHFLSFMRMREWRELHRQLLLVVQELGWKLDGSTSTQDEARNAGSAPLPARRGRSGGGEAFRSVAQSQKRTPPQPSPASRGGSQDGDAAEHLYESVHRSLLAGLPTQVGRKDEKGVYQSTRERKFHVFPGSVLSKVPPNWIFSAQILDVGGRVWGMMNARVEPQWIEQQAAHLLRMSCREAHWSKKRGCVVAYEQVSLFGLVLVEKRPVTFQQQDPTLAHAIFLREALVRGDIDSRADFVRANQRVLEDALGIEAKQRREGLIRHEDDLVAFFEGKLPEEIASSRALDAWYRKARPADQAALRWSLDDVMVGGAGLDAKAFPAALEIPPQRYKLEYRFMPGDEADGVTLHLPLAMLNALPPARCEWLVPGLLGEKVAELIRGLPKALRRNFVPAPDFARAFVEAESPRDEPLAKTLATFLKRATGADIAAAEFSAVELPPHFRMRYRLHDEGGKTLSSGRDLAALRGQWEGQAREAFSRKTDIELTRENVASWDFEEIPAQVRSDGGLMAFPALVDLGETVALRVFERSDEARAAHRQGVVRLLRNALASDAKQARRRLPIGNALALKYAPLGGVDGLREDLLEGGFGDLLEQHELDVRTAGAFEKLRTQFSRELFGAGVERLKLAEPIIEAQAELKPWLQPPLLGFARASYDDLREQFDALLTPGFLRELPAARLAHYPRYLKAMRLRGERLRQDPAKDQQRMLQVMPYWRAYLQHRAAGADAKDLSELRWLIEEWRVSLFAQELKTAEPVSAKRLVKALAALG</sequence>
<dbReference type="SMART" id="SM00382">
    <property type="entry name" value="AAA"/>
    <property type="match status" value="1"/>
</dbReference>
<accession>A0ABQ3A3I3</accession>
<feature type="domain" description="Helicase ATP-binding" evidence="6">
    <location>
        <begin position="93"/>
        <end position="256"/>
    </location>
</feature>
<dbReference type="Pfam" id="PF07717">
    <property type="entry name" value="OB_NTP_bind"/>
    <property type="match status" value="1"/>
</dbReference>
<dbReference type="GO" id="GO:0004386">
    <property type="term" value="F:helicase activity"/>
    <property type="evidence" value="ECO:0007669"/>
    <property type="project" value="UniProtKB-KW"/>
</dbReference>
<dbReference type="CDD" id="cd18791">
    <property type="entry name" value="SF2_C_RHA"/>
    <property type="match status" value="1"/>
</dbReference>
<dbReference type="SMART" id="SM00847">
    <property type="entry name" value="HA2"/>
    <property type="match status" value="1"/>
</dbReference>
<dbReference type="InterPro" id="IPR007502">
    <property type="entry name" value="Helicase-assoc_dom"/>
</dbReference>
<dbReference type="InterPro" id="IPR014001">
    <property type="entry name" value="Helicase_ATP-bd"/>
</dbReference>
<dbReference type="InterPro" id="IPR001650">
    <property type="entry name" value="Helicase_C-like"/>
</dbReference>
<protein>
    <submittedName>
        <fullName evidence="8">ATP-dependent helicase</fullName>
    </submittedName>
</protein>
<dbReference type="InterPro" id="IPR011709">
    <property type="entry name" value="DEAD-box_helicase_OB_fold"/>
</dbReference>
<dbReference type="InterPro" id="IPR024590">
    <property type="entry name" value="HrpA_C"/>
</dbReference>
<dbReference type="PANTHER" id="PTHR18934:SF99">
    <property type="entry name" value="ATP-DEPENDENT RNA HELICASE DHX37-RELATED"/>
    <property type="match status" value="1"/>
</dbReference>
<feature type="region of interest" description="Disordered" evidence="5">
    <location>
        <begin position="622"/>
        <end position="677"/>
    </location>
</feature>
<dbReference type="InterPro" id="IPR011545">
    <property type="entry name" value="DEAD/DEAH_box_helicase_dom"/>
</dbReference>
<proteinExistence type="predicted"/>
<feature type="domain" description="Helicase C-terminal" evidence="7">
    <location>
        <begin position="289"/>
        <end position="457"/>
    </location>
</feature>
<dbReference type="Gene3D" id="3.40.50.300">
    <property type="entry name" value="P-loop containing nucleotide triphosphate hydrolases"/>
    <property type="match status" value="2"/>
</dbReference>
<dbReference type="Pfam" id="PF11898">
    <property type="entry name" value="DUF3418"/>
    <property type="match status" value="1"/>
</dbReference>
<keyword evidence="4" id="KW-0067">ATP-binding</keyword>
<dbReference type="Pfam" id="PF00270">
    <property type="entry name" value="DEAD"/>
    <property type="match status" value="1"/>
</dbReference>
<keyword evidence="3 8" id="KW-0347">Helicase</keyword>
<dbReference type="Pfam" id="PF21010">
    <property type="entry name" value="HA2_C"/>
    <property type="match status" value="1"/>
</dbReference>
<dbReference type="PROSITE" id="PS51192">
    <property type="entry name" value="HELICASE_ATP_BIND_1"/>
    <property type="match status" value="1"/>
</dbReference>
<dbReference type="EMBL" id="BMXT01000004">
    <property type="protein sequence ID" value="GGY33936.1"/>
    <property type="molecule type" value="Genomic_DNA"/>
</dbReference>
<evidence type="ECO:0000256" key="1">
    <source>
        <dbReference type="ARBA" id="ARBA00022741"/>
    </source>
</evidence>
<evidence type="ECO:0000256" key="4">
    <source>
        <dbReference type="ARBA" id="ARBA00022840"/>
    </source>
</evidence>
<dbReference type="SUPFAM" id="SSF52540">
    <property type="entry name" value="P-loop containing nucleoside triphosphate hydrolases"/>
    <property type="match status" value="1"/>
</dbReference>
<evidence type="ECO:0000256" key="3">
    <source>
        <dbReference type="ARBA" id="ARBA00022806"/>
    </source>
</evidence>
<dbReference type="InterPro" id="IPR027417">
    <property type="entry name" value="P-loop_NTPase"/>
</dbReference>
<dbReference type="Proteomes" id="UP000621898">
    <property type="component" value="Unassembled WGS sequence"/>
</dbReference>
<dbReference type="SMART" id="SM00487">
    <property type="entry name" value="DEXDc"/>
    <property type="match status" value="1"/>
</dbReference>
<reference evidence="9" key="1">
    <citation type="journal article" date="2019" name="Int. J. Syst. Evol. Microbiol.">
        <title>The Global Catalogue of Microorganisms (GCM) 10K type strain sequencing project: providing services to taxonomists for standard genome sequencing and annotation.</title>
        <authorList>
            <consortium name="The Broad Institute Genomics Platform"/>
            <consortium name="The Broad Institute Genome Sequencing Center for Infectious Disease"/>
            <person name="Wu L."/>
            <person name="Ma J."/>
        </authorList>
    </citation>
    <scope>NUCLEOTIDE SEQUENCE [LARGE SCALE GENOMIC DNA]</scope>
    <source>
        <strain evidence="9">KCTC 22232</strain>
    </source>
</reference>
<keyword evidence="2" id="KW-0378">Hydrolase</keyword>
<name>A0ABQ3A3I3_9GAMM</name>
<dbReference type="SMART" id="SM00490">
    <property type="entry name" value="HELICc"/>
    <property type="match status" value="1"/>
</dbReference>
<evidence type="ECO:0000313" key="8">
    <source>
        <dbReference type="EMBL" id="GGY33936.1"/>
    </source>
</evidence>
<evidence type="ECO:0000256" key="5">
    <source>
        <dbReference type="SAM" id="MobiDB-lite"/>
    </source>
</evidence>
<evidence type="ECO:0000313" key="9">
    <source>
        <dbReference type="Proteomes" id="UP000621898"/>
    </source>
</evidence>
<keyword evidence="1" id="KW-0547">Nucleotide-binding</keyword>
<dbReference type="NCBIfam" id="TIGR01967">
    <property type="entry name" value="DEAH_box_HrpA"/>
    <property type="match status" value="1"/>
</dbReference>
<dbReference type="PANTHER" id="PTHR18934">
    <property type="entry name" value="ATP-DEPENDENT RNA HELICASE"/>
    <property type="match status" value="1"/>
</dbReference>
<evidence type="ECO:0000259" key="6">
    <source>
        <dbReference type="PROSITE" id="PS51192"/>
    </source>
</evidence>
<evidence type="ECO:0000259" key="7">
    <source>
        <dbReference type="PROSITE" id="PS51194"/>
    </source>
</evidence>
<gene>
    <name evidence="8" type="primary">hrpA</name>
    <name evidence="8" type="ORF">GCM10008098_29120</name>
</gene>
<dbReference type="PROSITE" id="PS51194">
    <property type="entry name" value="HELICASE_CTER"/>
    <property type="match status" value="1"/>
</dbReference>
<dbReference type="Gene3D" id="1.20.120.1080">
    <property type="match status" value="1"/>
</dbReference>
<dbReference type="InterPro" id="IPR003593">
    <property type="entry name" value="AAA+_ATPase"/>
</dbReference>
<dbReference type="Pfam" id="PF00271">
    <property type="entry name" value="Helicase_C"/>
    <property type="match status" value="1"/>
</dbReference>
<dbReference type="InterPro" id="IPR010222">
    <property type="entry name" value="RNA_helicase_HrpA"/>
</dbReference>
<keyword evidence="9" id="KW-1185">Reference proteome</keyword>